<keyword evidence="2" id="KW-1185">Reference proteome</keyword>
<evidence type="ECO:0000313" key="1">
    <source>
        <dbReference type="EMBL" id="KAH7987562.1"/>
    </source>
</evidence>
<sequence length="118" mass="13534">MDHYIGQRINSINALKRLLLVTQRAFTPAAAAMANMGFFQLLQKKKELIPLITFVSFAGFAAAFSMVHAFRKSDVIVDKRGNPEPWEHVDPTKPQKLITINQKWKPIEELEKVRKMVK</sequence>
<proteinExistence type="predicted"/>
<name>A0ACB8E621_9SAUR</name>
<protein>
    <submittedName>
        <fullName evidence="1">Uncharacterized protein</fullName>
    </submittedName>
</protein>
<organism evidence="1 2">
    <name type="scientific">Sphaerodactylus townsendi</name>
    <dbReference type="NCBI Taxonomy" id="933632"/>
    <lineage>
        <taxon>Eukaryota</taxon>
        <taxon>Metazoa</taxon>
        <taxon>Chordata</taxon>
        <taxon>Craniata</taxon>
        <taxon>Vertebrata</taxon>
        <taxon>Euteleostomi</taxon>
        <taxon>Lepidosauria</taxon>
        <taxon>Squamata</taxon>
        <taxon>Bifurcata</taxon>
        <taxon>Gekkota</taxon>
        <taxon>Sphaerodactylidae</taxon>
        <taxon>Sphaerodactylus</taxon>
    </lineage>
</organism>
<evidence type="ECO:0000313" key="2">
    <source>
        <dbReference type="Proteomes" id="UP000827872"/>
    </source>
</evidence>
<accession>A0ACB8E621</accession>
<gene>
    <name evidence="1" type="ORF">K3G42_007556</name>
</gene>
<dbReference type="EMBL" id="CM037630">
    <property type="protein sequence ID" value="KAH7987562.1"/>
    <property type="molecule type" value="Genomic_DNA"/>
</dbReference>
<dbReference type="Proteomes" id="UP000827872">
    <property type="component" value="Linkage Group LG17"/>
</dbReference>
<comment type="caution">
    <text evidence="1">The sequence shown here is derived from an EMBL/GenBank/DDBJ whole genome shotgun (WGS) entry which is preliminary data.</text>
</comment>
<reference evidence="1" key="1">
    <citation type="submission" date="2021-08" db="EMBL/GenBank/DDBJ databases">
        <title>The first chromosome-level gecko genome reveals the dynamic sex chromosomes of Neotropical dwarf geckos (Sphaerodactylidae: Sphaerodactylus).</title>
        <authorList>
            <person name="Pinto B.J."/>
            <person name="Keating S.E."/>
            <person name="Gamble T."/>
        </authorList>
    </citation>
    <scope>NUCLEOTIDE SEQUENCE</scope>
    <source>
        <strain evidence="1">TG3544</strain>
    </source>
</reference>